<dbReference type="WBParaSite" id="Csp11.Scaffold630.g19162.t1">
    <property type="protein sequence ID" value="Csp11.Scaffold630.g19162.t1"/>
    <property type="gene ID" value="Csp11.Scaffold630.g19162"/>
</dbReference>
<dbReference type="GO" id="GO:0045087">
    <property type="term" value="P:innate immune response"/>
    <property type="evidence" value="ECO:0007669"/>
    <property type="project" value="TreeGrafter"/>
</dbReference>
<dbReference type="PROSITE" id="PS50234">
    <property type="entry name" value="VWFA"/>
    <property type="match status" value="1"/>
</dbReference>
<dbReference type="AlphaFoldDB" id="A0A1I7UTE1"/>
<feature type="domain" description="C-type lectin" evidence="1">
    <location>
        <begin position="208"/>
        <end position="330"/>
    </location>
</feature>
<sequence>MDIVVLVDNSLEMTEEGILGVQYHLLTLFGDGIPLGSYPNEPRTTRIGIVAYNTDSEVIADLNQIQSFKNLNDSLLNLKLSNSYDSYLSKGLKASEDLLYSEERRHYQKAIIIYSSVFNLELDPVGVANRLKADGVNIITVNFEEEEEEDKELNWDLSQVASPNFNFTAFHNENLIEDIRGALLQANCFCPNDWIQYRASYPNESSLQFGTCLNFLPLKASWTAARFACRHIHKNSYLASEFSKEKHDFIHSFVQDSEEPSDSYHIGLNLVKGVWRWDQPPGWNQPELQEWKGWNQGFPMPSSSKTAVMNEKNGWQNIAPMGTVAGYICETAACDSDNYCDEQDVN</sequence>
<accession>A0A1I7UTE1</accession>
<dbReference type="SMART" id="SM00034">
    <property type="entry name" value="CLECT"/>
    <property type="match status" value="1"/>
</dbReference>
<dbReference type="InterPro" id="IPR016187">
    <property type="entry name" value="CTDL_fold"/>
</dbReference>
<dbReference type="Gene3D" id="3.40.50.410">
    <property type="entry name" value="von Willebrand factor, type A domain"/>
    <property type="match status" value="1"/>
</dbReference>
<evidence type="ECO:0000259" key="2">
    <source>
        <dbReference type="PROSITE" id="PS50234"/>
    </source>
</evidence>
<dbReference type="PROSITE" id="PS50041">
    <property type="entry name" value="C_TYPE_LECTIN_2"/>
    <property type="match status" value="1"/>
</dbReference>
<proteinExistence type="predicted"/>
<dbReference type="CDD" id="cd00037">
    <property type="entry name" value="CLECT"/>
    <property type="match status" value="1"/>
</dbReference>
<keyword evidence="3" id="KW-1185">Reference proteome</keyword>
<evidence type="ECO:0000313" key="3">
    <source>
        <dbReference type="Proteomes" id="UP000095282"/>
    </source>
</evidence>
<dbReference type="SUPFAM" id="SSF53300">
    <property type="entry name" value="vWA-like"/>
    <property type="match status" value="1"/>
</dbReference>
<dbReference type="PANTHER" id="PTHR31024:SF3">
    <property type="entry name" value="C-TYPE LECTIN-RELATED"/>
    <property type="match status" value="1"/>
</dbReference>
<organism evidence="3 4">
    <name type="scientific">Caenorhabditis tropicalis</name>
    <dbReference type="NCBI Taxonomy" id="1561998"/>
    <lineage>
        <taxon>Eukaryota</taxon>
        <taxon>Metazoa</taxon>
        <taxon>Ecdysozoa</taxon>
        <taxon>Nematoda</taxon>
        <taxon>Chromadorea</taxon>
        <taxon>Rhabditida</taxon>
        <taxon>Rhabditina</taxon>
        <taxon>Rhabditomorpha</taxon>
        <taxon>Rhabditoidea</taxon>
        <taxon>Rhabditidae</taxon>
        <taxon>Peloderinae</taxon>
        <taxon>Caenorhabditis</taxon>
    </lineage>
</organism>
<dbReference type="InterPro" id="IPR001304">
    <property type="entry name" value="C-type_lectin-like"/>
</dbReference>
<dbReference type="InterPro" id="IPR036465">
    <property type="entry name" value="vWFA_dom_sf"/>
</dbReference>
<dbReference type="eggNOG" id="ENOG502TJJ6">
    <property type="taxonomic scope" value="Eukaryota"/>
</dbReference>
<protein>
    <submittedName>
        <fullName evidence="4">C-type lectin domain-containing protein</fullName>
    </submittedName>
</protein>
<dbReference type="InterPro" id="IPR016186">
    <property type="entry name" value="C-type_lectin-like/link_sf"/>
</dbReference>
<dbReference type="Proteomes" id="UP000095282">
    <property type="component" value="Unplaced"/>
</dbReference>
<dbReference type="SMART" id="SM00327">
    <property type="entry name" value="VWA"/>
    <property type="match status" value="1"/>
</dbReference>
<dbReference type="PANTHER" id="PTHR31024">
    <property type="entry name" value="C-TYPE LECTIN"/>
    <property type="match status" value="1"/>
</dbReference>
<dbReference type="InterPro" id="IPR002035">
    <property type="entry name" value="VWF_A"/>
</dbReference>
<feature type="domain" description="VWFA" evidence="2">
    <location>
        <begin position="2"/>
        <end position="183"/>
    </location>
</feature>
<evidence type="ECO:0000259" key="1">
    <source>
        <dbReference type="PROSITE" id="PS50041"/>
    </source>
</evidence>
<evidence type="ECO:0000313" key="4">
    <source>
        <dbReference type="WBParaSite" id="Csp11.Scaffold630.g19162.t1"/>
    </source>
</evidence>
<dbReference type="Pfam" id="PF00092">
    <property type="entry name" value="VWA"/>
    <property type="match status" value="1"/>
</dbReference>
<dbReference type="SUPFAM" id="SSF56436">
    <property type="entry name" value="C-type lectin-like"/>
    <property type="match status" value="1"/>
</dbReference>
<name>A0A1I7UTE1_9PELO</name>
<reference evidence="4" key="1">
    <citation type="submission" date="2016-11" db="UniProtKB">
        <authorList>
            <consortium name="WormBaseParasite"/>
        </authorList>
    </citation>
    <scope>IDENTIFICATION</scope>
</reference>
<dbReference type="STRING" id="1561998.A0A1I7UTE1"/>
<dbReference type="Gene3D" id="3.10.100.10">
    <property type="entry name" value="Mannose-Binding Protein A, subunit A"/>
    <property type="match status" value="1"/>
</dbReference>
<dbReference type="Pfam" id="PF00059">
    <property type="entry name" value="Lectin_C"/>
    <property type="match status" value="1"/>
</dbReference>